<gene>
    <name evidence="2" type="ORF">F936_00373</name>
</gene>
<sequence length="177" mass="20574">MKVLKIVIGTYILLNSISLYAESTNECMKYWEKPTAKVSVLQDIQCSNIWEDNFSKENKKLAKEIGFNLKDKNWVSTGSCSHVKYKNKDYYIYWADMKHNKNDLIMIYNAGNSFAYSRVLDEKKIKEGFKKEDTIDVNLSCGKVGEDINIVSVLNGYLLKETSINNISKYKIYDRFK</sequence>
<dbReference type="EMBL" id="APQI01000001">
    <property type="protein sequence ID" value="ENW02013.1"/>
    <property type="molecule type" value="Genomic_DNA"/>
</dbReference>
<organism evidence="2 3">
    <name type="scientific">Acinetobacter calcoaceticus DSM 30006 = CIP 81.8</name>
    <dbReference type="NCBI Taxonomy" id="981331"/>
    <lineage>
        <taxon>Bacteria</taxon>
        <taxon>Pseudomonadati</taxon>
        <taxon>Pseudomonadota</taxon>
        <taxon>Gammaproteobacteria</taxon>
        <taxon>Moraxellales</taxon>
        <taxon>Moraxellaceae</taxon>
        <taxon>Acinetobacter</taxon>
        <taxon>Acinetobacter calcoaceticus/baumannii complex</taxon>
    </lineage>
</organism>
<feature type="signal peptide" evidence="1">
    <location>
        <begin position="1"/>
        <end position="21"/>
    </location>
</feature>
<keyword evidence="3" id="KW-1185">Reference proteome</keyword>
<dbReference type="RefSeq" id="WP_005044322.1">
    <property type="nucleotide sequence ID" value="NZ_KB849778.1"/>
</dbReference>
<evidence type="ECO:0000256" key="1">
    <source>
        <dbReference type="SAM" id="SignalP"/>
    </source>
</evidence>
<evidence type="ECO:0000313" key="3">
    <source>
        <dbReference type="Proteomes" id="UP000013024"/>
    </source>
</evidence>
<accession>A0ABN0KCC4</accession>
<protein>
    <submittedName>
        <fullName evidence="2">Uncharacterized protein</fullName>
    </submittedName>
</protein>
<feature type="chain" id="PRO_5045672859" evidence="1">
    <location>
        <begin position="22"/>
        <end position="177"/>
    </location>
</feature>
<comment type="caution">
    <text evidence="2">The sequence shown here is derived from an EMBL/GenBank/DDBJ whole genome shotgun (WGS) entry which is preliminary data.</text>
</comment>
<dbReference type="Proteomes" id="UP000013024">
    <property type="component" value="Unassembled WGS sequence"/>
</dbReference>
<name>A0ABN0KCC4_ACICA</name>
<dbReference type="GeneID" id="92921686"/>
<keyword evidence="1" id="KW-0732">Signal</keyword>
<proteinExistence type="predicted"/>
<reference evidence="2 3" key="1">
    <citation type="submission" date="2013-02" db="EMBL/GenBank/DDBJ databases">
        <title>The Genome Sequence of Acinetobacter calcoaceticus CIP 81.8.</title>
        <authorList>
            <consortium name="The Broad Institute Genome Sequencing Platform"/>
            <consortium name="The Broad Institute Genome Sequencing Center for Infectious Disease"/>
            <person name="Cerqueira G."/>
            <person name="Feldgarden M."/>
            <person name="Courvalin P."/>
            <person name="Perichon B."/>
            <person name="Grillot-Courvalin C."/>
            <person name="Clermont D."/>
            <person name="Rocha E."/>
            <person name="Yoon E.-J."/>
            <person name="Nemec A."/>
            <person name="Walker B."/>
            <person name="Young S.K."/>
            <person name="Zeng Q."/>
            <person name="Gargeya S."/>
            <person name="Fitzgerald M."/>
            <person name="Haas B."/>
            <person name="Abouelleil A."/>
            <person name="Alvarado L."/>
            <person name="Arachchi H.M."/>
            <person name="Berlin A.M."/>
            <person name="Chapman S.B."/>
            <person name="Dewar J."/>
            <person name="Goldberg J."/>
            <person name="Griggs A."/>
            <person name="Gujja S."/>
            <person name="Hansen M."/>
            <person name="Howarth C."/>
            <person name="Imamovic A."/>
            <person name="Larimer J."/>
            <person name="McCowan C."/>
            <person name="Murphy C."/>
            <person name="Neiman D."/>
            <person name="Pearson M."/>
            <person name="Priest M."/>
            <person name="Roberts A."/>
            <person name="Saif S."/>
            <person name="Shea T."/>
            <person name="Sisk P."/>
            <person name="Sykes S."/>
            <person name="Wortman J."/>
            <person name="Nusbaum C."/>
            <person name="Birren B."/>
        </authorList>
    </citation>
    <scope>NUCLEOTIDE SEQUENCE [LARGE SCALE GENOMIC DNA]</scope>
    <source>
        <strain evidence="2 3">CIP 81.8</strain>
    </source>
</reference>
<evidence type="ECO:0000313" key="2">
    <source>
        <dbReference type="EMBL" id="ENW02013.1"/>
    </source>
</evidence>